<dbReference type="InterPro" id="IPR001926">
    <property type="entry name" value="TrpB-like_PALP"/>
</dbReference>
<dbReference type="FunFam" id="3.40.50.1100:FF:000005">
    <property type="entry name" value="Threonine dehydratase catabolic"/>
    <property type="match status" value="1"/>
</dbReference>
<reference evidence="6 7" key="2">
    <citation type="submission" date="2020-04" db="EMBL/GenBank/DDBJ databases">
        <title>Complete genome sequence of Pseudomonas putida strain JQ581.</title>
        <authorList>
            <person name="Mu Y."/>
        </authorList>
    </citation>
    <scope>NUCLEOTIDE SEQUENCE [LARGE SCALE GENOMIC DNA]</scope>
    <source>
        <strain evidence="6 7">JQ581</strain>
    </source>
</reference>
<comment type="cofactor">
    <cofactor evidence="1">
        <name>pyridoxal 5'-phosphate</name>
        <dbReference type="ChEBI" id="CHEBI:597326"/>
    </cofactor>
</comment>
<dbReference type="GO" id="GO:0006565">
    <property type="term" value="P:L-serine catabolic process"/>
    <property type="evidence" value="ECO:0007669"/>
    <property type="project" value="TreeGrafter"/>
</dbReference>
<accession>A0AAP9MYS8</accession>
<reference evidence="6 7" key="1">
    <citation type="submission" date="2016-04" db="EMBL/GenBank/DDBJ databases">
        <authorList>
            <person name="Qiu J."/>
        </authorList>
    </citation>
    <scope>NUCLEOTIDE SEQUENCE [LARGE SCALE GENOMIC DNA]</scope>
    <source>
        <strain evidence="6 7">JQ581</strain>
    </source>
</reference>
<dbReference type="Gene3D" id="3.40.50.1100">
    <property type="match status" value="2"/>
</dbReference>
<keyword evidence="4" id="KW-0456">Lyase</keyword>
<protein>
    <submittedName>
        <fullName evidence="6">Threonine/serine dehydratase</fullName>
    </submittedName>
</protein>
<evidence type="ECO:0000256" key="1">
    <source>
        <dbReference type="ARBA" id="ARBA00001933"/>
    </source>
</evidence>
<comment type="similarity">
    <text evidence="2">Belongs to the serine/threonine dehydratase family.</text>
</comment>
<evidence type="ECO:0000259" key="5">
    <source>
        <dbReference type="Pfam" id="PF00291"/>
    </source>
</evidence>
<dbReference type="InterPro" id="IPR036052">
    <property type="entry name" value="TrpB-like_PALP_sf"/>
</dbReference>
<proteinExistence type="inferred from homology"/>
<dbReference type="GO" id="GO:0009097">
    <property type="term" value="P:isoleucine biosynthetic process"/>
    <property type="evidence" value="ECO:0007669"/>
    <property type="project" value="TreeGrafter"/>
</dbReference>
<dbReference type="GO" id="GO:0004794">
    <property type="term" value="F:threonine deaminase activity"/>
    <property type="evidence" value="ECO:0007669"/>
    <property type="project" value="TreeGrafter"/>
</dbReference>
<evidence type="ECO:0000256" key="3">
    <source>
        <dbReference type="ARBA" id="ARBA00022898"/>
    </source>
</evidence>
<dbReference type="SUPFAM" id="SSF53686">
    <property type="entry name" value="Tryptophan synthase beta subunit-like PLP-dependent enzymes"/>
    <property type="match status" value="1"/>
</dbReference>
<evidence type="ECO:0000313" key="7">
    <source>
        <dbReference type="Proteomes" id="UP000076857"/>
    </source>
</evidence>
<dbReference type="GO" id="GO:0006567">
    <property type="term" value="P:L-threonine catabolic process"/>
    <property type="evidence" value="ECO:0007669"/>
    <property type="project" value="TreeGrafter"/>
</dbReference>
<dbReference type="RefSeq" id="WP_063426009.1">
    <property type="nucleotide sequence ID" value="NZ_CP050951.1"/>
</dbReference>
<organism evidence="6 7">
    <name type="scientific">Pseudomonas putida</name>
    <name type="common">Arthrobacter siderocapsulatus</name>
    <dbReference type="NCBI Taxonomy" id="303"/>
    <lineage>
        <taxon>Bacteria</taxon>
        <taxon>Pseudomonadati</taxon>
        <taxon>Pseudomonadota</taxon>
        <taxon>Gammaproteobacteria</taxon>
        <taxon>Pseudomonadales</taxon>
        <taxon>Pseudomonadaceae</taxon>
        <taxon>Pseudomonas</taxon>
    </lineage>
</organism>
<evidence type="ECO:0000256" key="4">
    <source>
        <dbReference type="ARBA" id="ARBA00023239"/>
    </source>
</evidence>
<dbReference type="Pfam" id="PF00291">
    <property type="entry name" value="PALP"/>
    <property type="match status" value="1"/>
</dbReference>
<name>A0AAP9MYS8_PSEPU</name>
<evidence type="ECO:0000256" key="2">
    <source>
        <dbReference type="ARBA" id="ARBA00010869"/>
    </source>
</evidence>
<dbReference type="GO" id="GO:0003941">
    <property type="term" value="F:L-serine ammonia-lyase activity"/>
    <property type="evidence" value="ECO:0007669"/>
    <property type="project" value="TreeGrafter"/>
</dbReference>
<dbReference type="AlphaFoldDB" id="A0AAP9MYS8"/>
<sequence>MFSYDDILQARERIKNRIVETPVLSSPMLNDMVGAEIYVKAESLQLTGSFKVRGALNKVMSLSAEERERGVLAYSSGNHGHAVSAASKIVGTQATICLPSFAPAIKVANCRWWGAEVVFYDAETTDREEFGAALAAERGLTLIKPFDDYLVMAGQGTAGLELCEFLKARDIELDMMLVNCSGGGLTSGVFAAVKHHFDNVEYGVVEPVGYEKVARSLSSGVPQRNDVIRPNVMDGILGPVMGAYTFPVIRDCNPTPYAVTEEEALNAVKVAFKTLKLVLEPGAAVSLAAILAGKVDVRGKKVALIGSGGNVDPEMFTRALAV</sequence>
<gene>
    <name evidence="6" type="ORF">A3L25_012560</name>
</gene>
<keyword evidence="3" id="KW-0663">Pyridoxal phosphate</keyword>
<evidence type="ECO:0000313" key="6">
    <source>
        <dbReference type="EMBL" id="QJQ10205.1"/>
    </source>
</evidence>
<dbReference type="CDD" id="cd01562">
    <property type="entry name" value="Thr-dehyd"/>
    <property type="match status" value="1"/>
</dbReference>
<feature type="domain" description="Tryptophan synthase beta chain-like PALP" evidence="5">
    <location>
        <begin position="17"/>
        <end position="307"/>
    </location>
</feature>
<dbReference type="Proteomes" id="UP000076857">
    <property type="component" value="Chromosome"/>
</dbReference>
<dbReference type="PANTHER" id="PTHR48078:SF6">
    <property type="entry name" value="L-THREONINE DEHYDRATASE CATABOLIC TDCB"/>
    <property type="match status" value="1"/>
</dbReference>
<dbReference type="PANTHER" id="PTHR48078">
    <property type="entry name" value="THREONINE DEHYDRATASE, MITOCHONDRIAL-RELATED"/>
    <property type="match status" value="1"/>
</dbReference>
<dbReference type="InterPro" id="IPR050147">
    <property type="entry name" value="Ser/Thr_Dehydratase"/>
</dbReference>
<dbReference type="EMBL" id="CP050951">
    <property type="protein sequence ID" value="QJQ10205.1"/>
    <property type="molecule type" value="Genomic_DNA"/>
</dbReference>